<keyword evidence="3" id="KW-0804">Transcription</keyword>
<proteinExistence type="predicted"/>
<dbReference type="EMBL" id="WLYK01000006">
    <property type="protein sequence ID" value="MTD15445.1"/>
    <property type="molecule type" value="Genomic_DNA"/>
</dbReference>
<reference evidence="5 6" key="1">
    <citation type="submission" date="2019-11" db="EMBL/GenBank/DDBJ databases">
        <authorList>
            <person name="Jiang L.-Q."/>
        </authorList>
    </citation>
    <scope>NUCLEOTIDE SEQUENCE [LARGE SCALE GENOMIC DNA]</scope>
    <source>
        <strain evidence="5 6">YIM 132087</strain>
    </source>
</reference>
<protein>
    <submittedName>
        <fullName evidence="5">Transcriptional regulator</fullName>
    </submittedName>
</protein>
<evidence type="ECO:0000259" key="4">
    <source>
        <dbReference type="PROSITE" id="PS51118"/>
    </source>
</evidence>
<dbReference type="Pfam" id="PF01638">
    <property type="entry name" value="HxlR"/>
    <property type="match status" value="1"/>
</dbReference>
<dbReference type="InterPro" id="IPR002577">
    <property type="entry name" value="HTH_HxlR"/>
</dbReference>
<comment type="caution">
    <text evidence="5">The sequence shown here is derived from an EMBL/GenBank/DDBJ whole genome shotgun (WGS) entry which is preliminary data.</text>
</comment>
<name>A0A7K1FMQ2_9ACTN</name>
<keyword evidence="6" id="KW-1185">Reference proteome</keyword>
<dbReference type="AlphaFoldDB" id="A0A7K1FMQ2"/>
<dbReference type="SUPFAM" id="SSF46785">
    <property type="entry name" value="Winged helix' DNA-binding domain"/>
    <property type="match status" value="1"/>
</dbReference>
<dbReference type="Proteomes" id="UP000460221">
    <property type="component" value="Unassembled WGS sequence"/>
</dbReference>
<dbReference type="CDD" id="cd00090">
    <property type="entry name" value="HTH_ARSR"/>
    <property type="match status" value="1"/>
</dbReference>
<dbReference type="PROSITE" id="PS51118">
    <property type="entry name" value="HTH_HXLR"/>
    <property type="match status" value="1"/>
</dbReference>
<evidence type="ECO:0000313" key="5">
    <source>
        <dbReference type="EMBL" id="MTD15445.1"/>
    </source>
</evidence>
<dbReference type="RefSeq" id="WP_154769450.1">
    <property type="nucleotide sequence ID" value="NZ_WLYK01000006.1"/>
</dbReference>
<dbReference type="GO" id="GO:0003677">
    <property type="term" value="F:DNA binding"/>
    <property type="evidence" value="ECO:0007669"/>
    <property type="project" value="UniProtKB-KW"/>
</dbReference>
<keyword evidence="1" id="KW-0805">Transcription regulation</keyword>
<evidence type="ECO:0000256" key="3">
    <source>
        <dbReference type="ARBA" id="ARBA00023163"/>
    </source>
</evidence>
<dbReference type="Gene3D" id="1.10.10.10">
    <property type="entry name" value="Winged helix-like DNA-binding domain superfamily/Winged helix DNA-binding domain"/>
    <property type="match status" value="1"/>
</dbReference>
<organism evidence="5 6">
    <name type="scientific">Nakamurella alba</name>
    <dbReference type="NCBI Taxonomy" id="2665158"/>
    <lineage>
        <taxon>Bacteria</taxon>
        <taxon>Bacillati</taxon>
        <taxon>Actinomycetota</taxon>
        <taxon>Actinomycetes</taxon>
        <taxon>Nakamurellales</taxon>
        <taxon>Nakamurellaceae</taxon>
        <taxon>Nakamurella</taxon>
    </lineage>
</organism>
<feature type="domain" description="HTH hxlR-type" evidence="4">
    <location>
        <begin position="14"/>
        <end position="114"/>
    </location>
</feature>
<dbReference type="PANTHER" id="PTHR33204">
    <property type="entry name" value="TRANSCRIPTIONAL REGULATOR, MARR FAMILY"/>
    <property type="match status" value="1"/>
</dbReference>
<evidence type="ECO:0000256" key="2">
    <source>
        <dbReference type="ARBA" id="ARBA00023125"/>
    </source>
</evidence>
<dbReference type="PANTHER" id="PTHR33204:SF37">
    <property type="entry name" value="HTH-TYPE TRANSCRIPTIONAL REGULATOR YODB"/>
    <property type="match status" value="1"/>
</dbReference>
<sequence length="115" mass="12128">MADVGDAHHDPRMCDAGLARAFEFLGKRWNGVILGTLLGGSASFSEVRRAIGGISDSVLSDRLAELGRAGLVLRTVCEGPPVTVVYRLTDRGQALLPALTELSVWAADNLPAAAR</sequence>
<evidence type="ECO:0000313" key="6">
    <source>
        <dbReference type="Proteomes" id="UP000460221"/>
    </source>
</evidence>
<dbReference type="InterPro" id="IPR011991">
    <property type="entry name" value="ArsR-like_HTH"/>
</dbReference>
<dbReference type="InterPro" id="IPR036388">
    <property type="entry name" value="WH-like_DNA-bd_sf"/>
</dbReference>
<evidence type="ECO:0000256" key="1">
    <source>
        <dbReference type="ARBA" id="ARBA00023015"/>
    </source>
</evidence>
<gene>
    <name evidence="5" type="ORF">GIS00_16030</name>
</gene>
<keyword evidence="2" id="KW-0238">DNA-binding</keyword>
<dbReference type="InterPro" id="IPR036390">
    <property type="entry name" value="WH_DNA-bd_sf"/>
</dbReference>
<accession>A0A7K1FMQ2</accession>